<dbReference type="EMBL" id="KB007811">
    <property type="protein sequence ID" value="ELR24928.1"/>
    <property type="molecule type" value="Genomic_DNA"/>
</dbReference>
<evidence type="ECO:0000256" key="3">
    <source>
        <dbReference type="ARBA" id="ARBA00022777"/>
    </source>
</evidence>
<dbReference type="PANTHER" id="PTHR12358">
    <property type="entry name" value="SPHINGOSINE KINASE"/>
    <property type="match status" value="1"/>
</dbReference>
<dbReference type="PROSITE" id="PS50146">
    <property type="entry name" value="DAGK"/>
    <property type="match status" value="1"/>
</dbReference>
<dbReference type="SMART" id="SM00046">
    <property type="entry name" value="DAGKc"/>
    <property type="match status" value="1"/>
</dbReference>
<dbReference type="STRING" id="1257118.L8HJR7"/>
<dbReference type="PANTHER" id="PTHR12358:SF31">
    <property type="entry name" value="ACYLGLYCEROL KINASE, MITOCHONDRIAL"/>
    <property type="match status" value="1"/>
</dbReference>
<keyword evidence="3 7" id="KW-0418">Kinase</keyword>
<keyword evidence="1" id="KW-0808">Transferase</keyword>
<dbReference type="AlphaFoldDB" id="L8HJR7"/>
<organism evidence="7 8">
    <name type="scientific">Acanthamoeba castellanii (strain ATCC 30010 / Neff)</name>
    <dbReference type="NCBI Taxonomy" id="1257118"/>
    <lineage>
        <taxon>Eukaryota</taxon>
        <taxon>Amoebozoa</taxon>
        <taxon>Discosea</taxon>
        <taxon>Longamoebia</taxon>
        <taxon>Centramoebida</taxon>
        <taxon>Acanthamoebidae</taxon>
        <taxon>Acanthamoeba</taxon>
    </lineage>
</organism>
<dbReference type="InterPro" id="IPR050187">
    <property type="entry name" value="Lipid_Phosphate_FormReg"/>
</dbReference>
<dbReference type="GeneID" id="14925963"/>
<dbReference type="Gene3D" id="2.60.200.40">
    <property type="match status" value="1"/>
</dbReference>
<dbReference type="SUPFAM" id="SSF111331">
    <property type="entry name" value="NAD kinase/diacylglycerol kinase-like"/>
    <property type="match status" value="1"/>
</dbReference>
<dbReference type="InterPro" id="IPR016064">
    <property type="entry name" value="NAD/diacylglycerol_kinase_sf"/>
</dbReference>
<evidence type="ECO:0000256" key="2">
    <source>
        <dbReference type="ARBA" id="ARBA00022741"/>
    </source>
</evidence>
<protein>
    <submittedName>
        <fullName evidence="7">Diacylglycerol kinase catalytic domain containing protein</fullName>
    </submittedName>
</protein>
<feature type="compositionally biased region" description="Acidic residues" evidence="5">
    <location>
        <begin position="492"/>
        <end position="504"/>
    </location>
</feature>
<keyword evidence="8" id="KW-1185">Reference proteome</keyword>
<dbReference type="GO" id="GO:0005737">
    <property type="term" value="C:cytoplasm"/>
    <property type="evidence" value="ECO:0007669"/>
    <property type="project" value="TreeGrafter"/>
</dbReference>
<evidence type="ECO:0000313" key="7">
    <source>
        <dbReference type="EMBL" id="ELR24928.1"/>
    </source>
</evidence>
<evidence type="ECO:0000256" key="1">
    <source>
        <dbReference type="ARBA" id="ARBA00022679"/>
    </source>
</evidence>
<keyword evidence="2" id="KW-0547">Nucleotide-binding</keyword>
<feature type="region of interest" description="Disordered" evidence="5">
    <location>
        <begin position="490"/>
        <end position="527"/>
    </location>
</feature>
<reference evidence="7 8" key="1">
    <citation type="journal article" date="2013" name="Genome Biol.">
        <title>Genome of Acanthamoeba castellanii highlights extensive lateral gene transfer and early evolution of tyrosine kinase signaling.</title>
        <authorList>
            <person name="Clarke M."/>
            <person name="Lohan A.J."/>
            <person name="Liu B."/>
            <person name="Lagkouvardos I."/>
            <person name="Roy S."/>
            <person name="Zafar N."/>
            <person name="Bertelli C."/>
            <person name="Schilde C."/>
            <person name="Kianianmomeni A."/>
            <person name="Burglin T.R."/>
            <person name="Frech C."/>
            <person name="Turcotte B."/>
            <person name="Kopec K.O."/>
            <person name="Synnott J.M."/>
            <person name="Choo C."/>
            <person name="Paponov I."/>
            <person name="Finkler A."/>
            <person name="Soon Heng Tan C."/>
            <person name="Hutchins A.P."/>
            <person name="Weinmeier T."/>
            <person name="Rattei T."/>
            <person name="Chu J.S."/>
            <person name="Gimenez G."/>
            <person name="Irimia M."/>
            <person name="Rigden D.J."/>
            <person name="Fitzpatrick D.A."/>
            <person name="Lorenzo-Morales J."/>
            <person name="Bateman A."/>
            <person name="Chiu C.H."/>
            <person name="Tang P."/>
            <person name="Hegemann P."/>
            <person name="Fromm H."/>
            <person name="Raoult D."/>
            <person name="Greub G."/>
            <person name="Miranda-Saavedra D."/>
            <person name="Chen N."/>
            <person name="Nash P."/>
            <person name="Ginger M.L."/>
            <person name="Horn M."/>
            <person name="Schaap P."/>
            <person name="Caler L."/>
            <person name="Loftus B."/>
        </authorList>
    </citation>
    <scope>NUCLEOTIDE SEQUENCE [LARGE SCALE GENOMIC DNA]</scope>
    <source>
        <strain evidence="7 8">Neff</strain>
    </source>
</reference>
<feature type="domain" description="DAGKc" evidence="6">
    <location>
        <begin position="266"/>
        <end position="402"/>
    </location>
</feature>
<dbReference type="Pfam" id="PF19279">
    <property type="entry name" value="YegS_C"/>
    <property type="match status" value="1"/>
</dbReference>
<evidence type="ECO:0000256" key="4">
    <source>
        <dbReference type="ARBA" id="ARBA00022840"/>
    </source>
</evidence>
<dbReference type="VEuPathDB" id="AmoebaDB:ACA1_176060"/>
<feature type="region of interest" description="Disordered" evidence="5">
    <location>
        <begin position="75"/>
        <end position="101"/>
    </location>
</feature>
<keyword evidence="4" id="KW-0067">ATP-binding</keyword>
<dbReference type="Gene3D" id="3.40.50.10330">
    <property type="entry name" value="Probable inorganic polyphosphate/atp-NAD kinase, domain 1"/>
    <property type="match status" value="1"/>
</dbReference>
<dbReference type="OrthoDB" id="3853857at2759"/>
<dbReference type="GO" id="GO:0046512">
    <property type="term" value="P:sphingosine biosynthetic process"/>
    <property type="evidence" value="ECO:0007669"/>
    <property type="project" value="TreeGrafter"/>
</dbReference>
<dbReference type="Proteomes" id="UP000011083">
    <property type="component" value="Unassembled WGS sequence"/>
</dbReference>
<proteinExistence type="predicted"/>
<evidence type="ECO:0000313" key="8">
    <source>
        <dbReference type="Proteomes" id="UP000011083"/>
    </source>
</evidence>
<dbReference type="InterPro" id="IPR045540">
    <property type="entry name" value="YegS/DAGK_C"/>
</dbReference>
<name>L8HJR7_ACACF</name>
<dbReference type="InterPro" id="IPR017438">
    <property type="entry name" value="ATP-NAD_kinase_N"/>
</dbReference>
<dbReference type="RefSeq" id="XP_004356828.1">
    <property type="nucleotide sequence ID" value="XM_004356775.1"/>
</dbReference>
<evidence type="ECO:0000259" key="6">
    <source>
        <dbReference type="PROSITE" id="PS50146"/>
    </source>
</evidence>
<dbReference type="GO" id="GO:0001727">
    <property type="term" value="F:lipid kinase activity"/>
    <property type="evidence" value="ECO:0007669"/>
    <property type="project" value="TreeGrafter"/>
</dbReference>
<dbReference type="GO" id="GO:0005524">
    <property type="term" value="F:ATP binding"/>
    <property type="evidence" value="ECO:0007669"/>
    <property type="project" value="UniProtKB-KW"/>
</dbReference>
<dbReference type="GO" id="GO:0016020">
    <property type="term" value="C:membrane"/>
    <property type="evidence" value="ECO:0007669"/>
    <property type="project" value="TreeGrafter"/>
</dbReference>
<gene>
    <name evidence="7" type="ORF">ACA1_176060</name>
</gene>
<dbReference type="InterPro" id="IPR001206">
    <property type="entry name" value="Diacylglycerol_kinase_cat_dom"/>
</dbReference>
<accession>L8HJR7</accession>
<sequence>MEAPLPEEGHSSSSSMRAGPVVRKMRLCIFPNGNFTNGGGKVVSIGSDATWAEFKARCLRKLFLSASLDAAHEQQEAVSNHSKIGENEDESDKGKRSRPLAMSTTSLRIERVWLANGAEVESMDELESGDVLYLSIDPRQPFIPPPPSHSHFHLPRSSSSTALGDVYQQLPYDEIVGVSRSRRKNGFILHSYPLKNPNQAPGLNNDRYLKTYEFICPSEELLFTWLVSVRTVLKQPFFAPSAVPLASDAGASGDDGQDERPPVNGIPSRRLLVFVNPFGGTGLGRKVWKQVRPMFLVANINLHLVETKYAGHAGEVAASLDIEKYDGIVTISGDGLLHEVVNAILRRPDWKEAVKVPLGIIPGGSGNGLAASISCFTPTQAAFAIVKGKSRPFDMFSILQEGQKKRFGFLDVAWGFISDVDFDSEVFRWMGKARFTVTAIEKLVSNDSYRARISFILADFVQQPCVQIHCPVCIAGSGIAVEPEKLFQGLADESDGDPTDEDDYDGSKGGSDGQGARQTRLLVSDEEKFDEEEEVGPGLRYIGRRAAKANWKVIEDNFSLFVASNVRGISTDTFLTPYAHLSDGCLDVCFMRSASRANLTKVLLENEKGDGAHLGIEGVEYVKVKALVIEPLMSPRAKKKVGKMGVDGEILPPTAVQVEVHQALLSLFHPCC</sequence>
<dbReference type="Pfam" id="PF00781">
    <property type="entry name" value="DAGK_cat"/>
    <property type="match status" value="1"/>
</dbReference>
<evidence type="ECO:0000256" key="5">
    <source>
        <dbReference type="SAM" id="MobiDB-lite"/>
    </source>
</evidence>
<dbReference type="KEGG" id="acan:ACA1_176060"/>